<accession>K1PD60</accession>
<proteinExistence type="predicted"/>
<dbReference type="HOGENOM" id="CLU_2778352_0_0_1"/>
<dbReference type="EMBL" id="JH816769">
    <property type="protein sequence ID" value="EKC19448.1"/>
    <property type="molecule type" value="Genomic_DNA"/>
</dbReference>
<name>K1PD60_MAGGI</name>
<dbReference type="AlphaFoldDB" id="K1PD60"/>
<protein>
    <submittedName>
        <fullName evidence="1">Uncharacterized protein</fullName>
    </submittedName>
</protein>
<evidence type="ECO:0000313" key="1">
    <source>
        <dbReference type="EMBL" id="EKC19448.1"/>
    </source>
</evidence>
<reference evidence="1" key="1">
    <citation type="journal article" date="2012" name="Nature">
        <title>The oyster genome reveals stress adaptation and complexity of shell formation.</title>
        <authorList>
            <person name="Zhang G."/>
            <person name="Fang X."/>
            <person name="Guo X."/>
            <person name="Li L."/>
            <person name="Luo R."/>
            <person name="Xu F."/>
            <person name="Yang P."/>
            <person name="Zhang L."/>
            <person name="Wang X."/>
            <person name="Qi H."/>
            <person name="Xiong Z."/>
            <person name="Que H."/>
            <person name="Xie Y."/>
            <person name="Holland P.W."/>
            <person name="Paps J."/>
            <person name="Zhu Y."/>
            <person name="Wu F."/>
            <person name="Chen Y."/>
            <person name="Wang J."/>
            <person name="Peng C."/>
            <person name="Meng J."/>
            <person name="Yang L."/>
            <person name="Liu J."/>
            <person name="Wen B."/>
            <person name="Zhang N."/>
            <person name="Huang Z."/>
            <person name="Zhu Q."/>
            <person name="Feng Y."/>
            <person name="Mount A."/>
            <person name="Hedgecock D."/>
            <person name="Xu Z."/>
            <person name="Liu Y."/>
            <person name="Domazet-Loso T."/>
            <person name="Du Y."/>
            <person name="Sun X."/>
            <person name="Zhang S."/>
            <person name="Liu B."/>
            <person name="Cheng P."/>
            <person name="Jiang X."/>
            <person name="Li J."/>
            <person name="Fan D."/>
            <person name="Wang W."/>
            <person name="Fu W."/>
            <person name="Wang T."/>
            <person name="Wang B."/>
            <person name="Zhang J."/>
            <person name="Peng Z."/>
            <person name="Li Y."/>
            <person name="Li N."/>
            <person name="Wang J."/>
            <person name="Chen M."/>
            <person name="He Y."/>
            <person name="Tan F."/>
            <person name="Song X."/>
            <person name="Zheng Q."/>
            <person name="Huang R."/>
            <person name="Yang H."/>
            <person name="Du X."/>
            <person name="Chen L."/>
            <person name="Yang M."/>
            <person name="Gaffney P.M."/>
            <person name="Wang S."/>
            <person name="Luo L."/>
            <person name="She Z."/>
            <person name="Ming Y."/>
            <person name="Huang W."/>
            <person name="Zhang S."/>
            <person name="Huang B."/>
            <person name="Zhang Y."/>
            <person name="Qu T."/>
            <person name="Ni P."/>
            <person name="Miao G."/>
            <person name="Wang J."/>
            <person name="Wang Q."/>
            <person name="Steinberg C.E."/>
            <person name="Wang H."/>
            <person name="Li N."/>
            <person name="Qian L."/>
            <person name="Zhang G."/>
            <person name="Li Y."/>
            <person name="Yang H."/>
            <person name="Liu X."/>
            <person name="Wang J."/>
            <person name="Yin Y."/>
            <person name="Wang J."/>
        </authorList>
    </citation>
    <scope>NUCLEOTIDE SEQUENCE [LARGE SCALE GENOMIC DNA]</scope>
    <source>
        <strain evidence="1">05x7-T-G4-1.051#20</strain>
    </source>
</reference>
<dbReference type="InParanoid" id="K1PD60"/>
<gene>
    <name evidence="1" type="ORF">CGI_10008480</name>
</gene>
<sequence>MALQSEKLKGKLAMVTAGKVQYDVMISYDAEDAAVAIKLKGPDYQATYSFTNSDDLRKAMYKMPYISSS</sequence>
<organism evidence="1">
    <name type="scientific">Magallana gigas</name>
    <name type="common">Pacific oyster</name>
    <name type="synonym">Crassostrea gigas</name>
    <dbReference type="NCBI Taxonomy" id="29159"/>
    <lineage>
        <taxon>Eukaryota</taxon>
        <taxon>Metazoa</taxon>
        <taxon>Spiralia</taxon>
        <taxon>Lophotrochozoa</taxon>
        <taxon>Mollusca</taxon>
        <taxon>Bivalvia</taxon>
        <taxon>Autobranchia</taxon>
        <taxon>Pteriomorphia</taxon>
        <taxon>Ostreida</taxon>
        <taxon>Ostreoidea</taxon>
        <taxon>Ostreidae</taxon>
        <taxon>Magallana</taxon>
    </lineage>
</organism>